<keyword evidence="4" id="KW-1185">Reference proteome</keyword>
<evidence type="ECO:0000259" key="2">
    <source>
        <dbReference type="Pfam" id="PF08237"/>
    </source>
</evidence>
<name>A0A239I807_9NOCA</name>
<feature type="domain" description="PE-PPE" evidence="2">
    <location>
        <begin position="38"/>
        <end position="122"/>
    </location>
</feature>
<sequence length="281" mass="29995">MTVLAIGGTGESHPADHRTAVTGILRHVTDDLDGRFTARWVGYPASYGPVAVGGLSYEQSTRVGVRRLISAIAEAKGPIALIGYSQGCSVVREVLGRMTSGELEAGSVVAAGLISDPQQPAGVAPGCGGSGVAGLGPDLPDAVAVTWIGHPQDMICNASDDSYIRDIADLTRTMSFRTAKNWLRALWILLRTNGFQNAGKTHLTPRQWLRDVRRVRTATGELRGYLPCTLTWHRLRVSNPSGNRHVAYASEPFDASGLTGCQILAQWLQVQATFGGYELAA</sequence>
<evidence type="ECO:0000256" key="1">
    <source>
        <dbReference type="ARBA" id="ARBA00022801"/>
    </source>
</evidence>
<dbReference type="GO" id="GO:0016787">
    <property type="term" value="F:hydrolase activity"/>
    <property type="evidence" value="ECO:0007669"/>
    <property type="project" value="UniProtKB-KW"/>
</dbReference>
<dbReference type="InterPro" id="IPR029058">
    <property type="entry name" value="AB_hydrolase_fold"/>
</dbReference>
<keyword evidence="1" id="KW-0378">Hydrolase</keyword>
<dbReference type="EMBL" id="FZOW01000006">
    <property type="protein sequence ID" value="SNS89720.1"/>
    <property type="molecule type" value="Genomic_DNA"/>
</dbReference>
<protein>
    <submittedName>
        <fullName evidence="3">PE-PPE domain-containing protein</fullName>
    </submittedName>
</protein>
<reference evidence="4" key="1">
    <citation type="submission" date="2017-06" db="EMBL/GenBank/DDBJ databases">
        <authorList>
            <person name="Varghese N."/>
            <person name="Submissions S."/>
        </authorList>
    </citation>
    <scope>NUCLEOTIDE SEQUENCE [LARGE SCALE GENOMIC DNA]</scope>
    <source>
        <strain evidence="4">JCM 23211</strain>
    </source>
</reference>
<dbReference type="InterPro" id="IPR000675">
    <property type="entry name" value="Cutinase/axe"/>
</dbReference>
<dbReference type="Pfam" id="PF08237">
    <property type="entry name" value="PE-PPE"/>
    <property type="match status" value="1"/>
</dbReference>
<gene>
    <name evidence="3" type="ORF">SAMN05421642_106270</name>
</gene>
<dbReference type="AlphaFoldDB" id="A0A239I807"/>
<dbReference type="Gene3D" id="3.40.50.1820">
    <property type="entry name" value="alpha/beta hydrolase"/>
    <property type="match status" value="1"/>
</dbReference>
<organism evidence="3 4">
    <name type="scientific">Rhodococcoides kyotonense</name>
    <dbReference type="NCBI Taxonomy" id="398843"/>
    <lineage>
        <taxon>Bacteria</taxon>
        <taxon>Bacillati</taxon>
        <taxon>Actinomycetota</taxon>
        <taxon>Actinomycetes</taxon>
        <taxon>Mycobacteriales</taxon>
        <taxon>Nocardiaceae</taxon>
        <taxon>Rhodococcoides</taxon>
    </lineage>
</organism>
<dbReference type="Proteomes" id="UP000198327">
    <property type="component" value="Unassembled WGS sequence"/>
</dbReference>
<evidence type="ECO:0000313" key="4">
    <source>
        <dbReference type="Proteomes" id="UP000198327"/>
    </source>
</evidence>
<dbReference type="STRING" id="398843.A3K89_06585"/>
<proteinExistence type="predicted"/>
<dbReference type="SUPFAM" id="SSF53474">
    <property type="entry name" value="alpha/beta-Hydrolases"/>
    <property type="match status" value="1"/>
</dbReference>
<accession>A0A239I807</accession>
<evidence type="ECO:0000313" key="3">
    <source>
        <dbReference type="EMBL" id="SNS89720.1"/>
    </source>
</evidence>
<dbReference type="SMART" id="SM01110">
    <property type="entry name" value="Cutinase"/>
    <property type="match status" value="1"/>
</dbReference>
<dbReference type="InterPro" id="IPR013228">
    <property type="entry name" value="PE-PPE_C"/>
</dbReference>